<sequence>MGVPTLQMFWLAEYEDGQVLPQFDPEDGHENLFSEIDQARLVRFTWHPFTDKLAQKVEVAELNPLLNPVSVKVNGAKLIAYRRCEISYGVSLFKHDVTEYVLGIEGRFEAHILPDGRVEMEVL</sequence>
<protein>
    <submittedName>
        <fullName evidence="1">Uncharacterized protein</fullName>
    </submittedName>
</protein>
<gene>
    <name evidence="1" type="ORF">S03H2_28287</name>
</gene>
<proteinExistence type="predicted"/>
<reference evidence="1" key="1">
    <citation type="journal article" date="2014" name="Front. Microbiol.">
        <title>High frequency of phylogenetically diverse reductive dehalogenase-homologous genes in deep subseafloor sedimentary metagenomes.</title>
        <authorList>
            <person name="Kawai M."/>
            <person name="Futagami T."/>
            <person name="Toyoda A."/>
            <person name="Takaki Y."/>
            <person name="Nishi S."/>
            <person name="Hori S."/>
            <person name="Arai W."/>
            <person name="Tsubouchi T."/>
            <person name="Morono Y."/>
            <person name="Uchiyama I."/>
            <person name="Ito T."/>
            <person name="Fujiyama A."/>
            <person name="Inagaki F."/>
            <person name="Takami H."/>
        </authorList>
    </citation>
    <scope>NUCLEOTIDE SEQUENCE</scope>
    <source>
        <strain evidence="1">Expedition CK06-06</strain>
    </source>
</reference>
<accession>X1HEX4</accession>
<organism evidence="1">
    <name type="scientific">marine sediment metagenome</name>
    <dbReference type="NCBI Taxonomy" id="412755"/>
    <lineage>
        <taxon>unclassified sequences</taxon>
        <taxon>metagenomes</taxon>
        <taxon>ecological metagenomes</taxon>
    </lineage>
</organism>
<dbReference type="EMBL" id="BARU01017040">
    <property type="protein sequence ID" value="GAH55605.1"/>
    <property type="molecule type" value="Genomic_DNA"/>
</dbReference>
<comment type="caution">
    <text evidence="1">The sequence shown here is derived from an EMBL/GenBank/DDBJ whole genome shotgun (WGS) entry which is preliminary data.</text>
</comment>
<dbReference type="AlphaFoldDB" id="X1HEX4"/>
<name>X1HEX4_9ZZZZ</name>
<evidence type="ECO:0000313" key="1">
    <source>
        <dbReference type="EMBL" id="GAH55605.1"/>
    </source>
</evidence>